<dbReference type="PANTHER" id="PTHR47668">
    <property type="entry name" value="DIENELACTONE HYDROLASE FAMILY PROTEIN (AFU_ORTHOLOGUE AFUA_6G01940)"/>
    <property type="match status" value="1"/>
</dbReference>
<sequence>MMRRSYDNRKAVPCTSGAGYSSYPIYHCYVRLIWGVSCLLVSHPLDGFSMSSMKESGIKVCCSSGKPSATGGCGDYSPTGKLVQLAASGPAAYYTRPKEGPLCSNSALIVIYDIFGIDILQTRRFADLLAERTHRRVVMPDVFRGRPWLLKNFPPKDGGEFIKWVETAGSWDVVSADLKSAHEFLLADGLNSSAPLGILGFCWGGKQAIRACSGDSHARKLGFKFLAGVSLHGAFLGPEDAKHVTVPMLFMPAGDDPDIGPIKVILDKKPFGAQCAYHRFDSETHGFAAARGDWNVSHTRKAIMKALDLTAKFFNKHLP</sequence>
<dbReference type="GO" id="GO:0016787">
    <property type="term" value="F:hydrolase activity"/>
    <property type="evidence" value="ECO:0007669"/>
    <property type="project" value="InterPro"/>
</dbReference>
<proteinExistence type="predicted"/>
<feature type="domain" description="Dienelactone hydrolase" evidence="1">
    <location>
        <begin position="92"/>
        <end position="317"/>
    </location>
</feature>
<evidence type="ECO:0000313" key="3">
    <source>
        <dbReference type="Proteomes" id="UP000008909"/>
    </source>
</evidence>
<keyword evidence="3" id="KW-1185">Reference proteome</keyword>
<gene>
    <name evidence="2" type="ORF">CLF_105875</name>
</gene>
<dbReference type="Proteomes" id="UP000008909">
    <property type="component" value="Unassembled WGS sequence"/>
</dbReference>
<dbReference type="AlphaFoldDB" id="H2KRB2"/>
<dbReference type="InterPro" id="IPR029058">
    <property type="entry name" value="AB_hydrolase_fold"/>
</dbReference>
<dbReference type="PANTHER" id="PTHR47668:SF1">
    <property type="entry name" value="DIENELACTONE HYDROLASE DOMAIN-CONTAINING PROTEIN-RELATED"/>
    <property type="match status" value="1"/>
</dbReference>
<dbReference type="EMBL" id="DF143136">
    <property type="protein sequence ID" value="GAA28522.2"/>
    <property type="molecule type" value="Genomic_DNA"/>
</dbReference>
<dbReference type="SUPFAM" id="SSF53474">
    <property type="entry name" value="alpha/beta-Hydrolases"/>
    <property type="match status" value="1"/>
</dbReference>
<reference key="2">
    <citation type="submission" date="2011-10" db="EMBL/GenBank/DDBJ databases">
        <title>The genome and transcriptome sequence of Clonorchis sinensis provide insights into the carcinogenic liver fluke.</title>
        <authorList>
            <person name="Wang X."/>
            <person name="Huang Y."/>
            <person name="Chen W."/>
            <person name="Liu H."/>
            <person name="Guo L."/>
            <person name="Chen Y."/>
            <person name="Luo F."/>
            <person name="Zhou W."/>
            <person name="Sun J."/>
            <person name="Mao Q."/>
            <person name="Liang P."/>
            <person name="Zhou C."/>
            <person name="Tian Y."/>
            <person name="Men J."/>
            <person name="Lv X."/>
            <person name="Huang L."/>
            <person name="Zhou J."/>
            <person name="Hu Y."/>
            <person name="Li R."/>
            <person name="Zhang F."/>
            <person name="Lei H."/>
            <person name="Li X."/>
            <person name="Hu X."/>
            <person name="Liang C."/>
            <person name="Xu J."/>
            <person name="Wu Z."/>
            <person name="Yu X."/>
        </authorList>
    </citation>
    <scope>NUCLEOTIDE SEQUENCE</scope>
    <source>
        <strain>Henan</strain>
    </source>
</reference>
<evidence type="ECO:0000259" key="1">
    <source>
        <dbReference type="Pfam" id="PF01738"/>
    </source>
</evidence>
<dbReference type="Gene3D" id="3.40.50.1820">
    <property type="entry name" value="alpha/beta hydrolase"/>
    <property type="match status" value="1"/>
</dbReference>
<evidence type="ECO:0000313" key="2">
    <source>
        <dbReference type="EMBL" id="GAA28522.2"/>
    </source>
</evidence>
<reference evidence="2" key="1">
    <citation type="journal article" date="2011" name="Genome Biol.">
        <title>The draft genome of the carcinogenic human liver fluke Clonorchis sinensis.</title>
        <authorList>
            <person name="Wang X."/>
            <person name="Chen W."/>
            <person name="Huang Y."/>
            <person name="Sun J."/>
            <person name="Men J."/>
            <person name="Liu H."/>
            <person name="Luo F."/>
            <person name="Guo L."/>
            <person name="Lv X."/>
            <person name="Deng C."/>
            <person name="Zhou C."/>
            <person name="Fan Y."/>
            <person name="Li X."/>
            <person name="Huang L."/>
            <person name="Hu Y."/>
            <person name="Liang C."/>
            <person name="Hu X."/>
            <person name="Xu J."/>
            <person name="Yu X."/>
        </authorList>
    </citation>
    <scope>NUCLEOTIDE SEQUENCE [LARGE SCALE GENOMIC DNA]</scope>
    <source>
        <strain evidence="2">Henan</strain>
    </source>
</reference>
<name>H2KRB2_CLOSI</name>
<accession>H2KRB2</accession>
<dbReference type="InterPro" id="IPR002925">
    <property type="entry name" value="Dienelactn_hydro"/>
</dbReference>
<protein>
    <submittedName>
        <fullName evidence="2">Carboxymethylenebutenolidase homolog</fullName>
    </submittedName>
</protein>
<organism evidence="2 3">
    <name type="scientific">Clonorchis sinensis</name>
    <name type="common">Chinese liver fluke</name>
    <dbReference type="NCBI Taxonomy" id="79923"/>
    <lineage>
        <taxon>Eukaryota</taxon>
        <taxon>Metazoa</taxon>
        <taxon>Spiralia</taxon>
        <taxon>Lophotrochozoa</taxon>
        <taxon>Platyhelminthes</taxon>
        <taxon>Trematoda</taxon>
        <taxon>Digenea</taxon>
        <taxon>Opisthorchiida</taxon>
        <taxon>Opisthorchiata</taxon>
        <taxon>Opisthorchiidae</taxon>
        <taxon>Clonorchis</taxon>
    </lineage>
</organism>
<dbReference type="Pfam" id="PF01738">
    <property type="entry name" value="DLH"/>
    <property type="match status" value="1"/>
</dbReference>